<dbReference type="SMART" id="SM00267">
    <property type="entry name" value="GGDEF"/>
    <property type="match status" value="1"/>
</dbReference>
<dbReference type="EMBL" id="BMQG01000010">
    <property type="protein sequence ID" value="GGM50883.1"/>
    <property type="molecule type" value="Genomic_DNA"/>
</dbReference>
<dbReference type="Pfam" id="PF00990">
    <property type="entry name" value="GGDEF"/>
    <property type="match status" value="1"/>
</dbReference>
<dbReference type="PROSITE" id="PS50887">
    <property type="entry name" value="GGDEF"/>
    <property type="match status" value="1"/>
</dbReference>
<dbReference type="InterPro" id="IPR000160">
    <property type="entry name" value="GGDEF_dom"/>
</dbReference>
<dbReference type="InterPro" id="IPR029787">
    <property type="entry name" value="Nucleotide_cyclase"/>
</dbReference>
<evidence type="ECO:0000259" key="1">
    <source>
        <dbReference type="PROSITE" id="PS50887"/>
    </source>
</evidence>
<dbReference type="InterPro" id="IPR043128">
    <property type="entry name" value="Rev_trsase/Diguanyl_cyclase"/>
</dbReference>
<keyword evidence="3" id="KW-1185">Reference proteome</keyword>
<evidence type="ECO:0000313" key="3">
    <source>
        <dbReference type="Proteomes" id="UP000600547"/>
    </source>
</evidence>
<feature type="domain" description="GGDEF" evidence="1">
    <location>
        <begin position="114"/>
        <end position="241"/>
    </location>
</feature>
<dbReference type="Gene3D" id="3.30.70.270">
    <property type="match status" value="1"/>
</dbReference>
<evidence type="ECO:0000313" key="2">
    <source>
        <dbReference type="EMBL" id="GGM50883.1"/>
    </source>
</evidence>
<dbReference type="SUPFAM" id="SSF55073">
    <property type="entry name" value="Nucleotide cyclase"/>
    <property type="match status" value="1"/>
</dbReference>
<protein>
    <recommendedName>
        <fullName evidence="1">GGDEF domain-containing protein</fullName>
    </recommendedName>
</protein>
<accession>A0A8H9L9K9</accession>
<name>A0A8H9L9K9_9DEIO</name>
<proteinExistence type="predicted"/>
<sequence length="255" mass="27788">MTHPLEDDLFHLLPVPALRWPAHAPTHACPNHAYTRAFHPAGLPAPVTTWADGTHHTRLLTPSGDRRVCRLHLSTLPNTDRLLLIEDVHTYHLDPVTQLPTRDALLGDAAQTHGVTTLAALRLPTLRDHRQHLGDAPVDRALRHIARDLEQAAQRWSASAYHVGPHEFVLLSPHPLTPAGLAPLLRRAAQHLSALGRQPDICTGLADAPHDGRTLADLLAAAQDRAGTPSQPRGALGLLRRLLRPAPTRHASLAL</sequence>
<dbReference type="Proteomes" id="UP000600547">
    <property type="component" value="Unassembled WGS sequence"/>
</dbReference>
<organism evidence="2 3">
    <name type="scientific">Deinococcus arenae</name>
    <dbReference type="NCBI Taxonomy" id="1452751"/>
    <lineage>
        <taxon>Bacteria</taxon>
        <taxon>Thermotogati</taxon>
        <taxon>Deinococcota</taxon>
        <taxon>Deinococci</taxon>
        <taxon>Deinococcales</taxon>
        <taxon>Deinococcaceae</taxon>
        <taxon>Deinococcus</taxon>
    </lineage>
</organism>
<dbReference type="AlphaFoldDB" id="A0A8H9L9K9"/>
<dbReference type="RefSeq" id="WP_110828548.1">
    <property type="nucleotide sequence ID" value="NZ_BMQG01000010.1"/>
</dbReference>
<gene>
    <name evidence="2" type="ORF">GCM10008956_28710</name>
</gene>
<comment type="caution">
    <text evidence="2">The sequence shown here is derived from an EMBL/GenBank/DDBJ whole genome shotgun (WGS) entry which is preliminary data.</text>
</comment>
<reference evidence="3" key="1">
    <citation type="journal article" date="2019" name="Int. J. Syst. Evol. Microbiol.">
        <title>The Global Catalogue of Microorganisms (GCM) 10K type strain sequencing project: providing services to taxonomists for standard genome sequencing and annotation.</title>
        <authorList>
            <consortium name="The Broad Institute Genomics Platform"/>
            <consortium name="The Broad Institute Genome Sequencing Center for Infectious Disease"/>
            <person name="Wu L."/>
            <person name="Ma J."/>
        </authorList>
    </citation>
    <scope>NUCLEOTIDE SEQUENCE [LARGE SCALE GENOMIC DNA]</scope>
    <source>
        <strain evidence="3">JCM 31047</strain>
    </source>
</reference>